<protein>
    <submittedName>
        <fullName evidence="6">Transcriptional regulator GcvA</fullName>
    </submittedName>
</protein>
<dbReference type="InterPro" id="IPR000847">
    <property type="entry name" value="LysR_HTH_N"/>
</dbReference>
<keyword evidence="2" id="KW-0805">Transcription regulation</keyword>
<sequence length="302" mass="34380">MRILPPLETLRVFESAASRLSFKMAAKELCVTPSAVSHQVRKLEQILKTQLFRRHNRKIELTDAGSIYLAKLRLALDEIEKATGEVATLGRGNILTLSMPPMLMLSWLMPHVSSFLEQNEEVNLRLLDTLRYVDFDQEQVDAAIWYGYGDWENLNIEFLFYEDMCPICSPQLVSKEGALSGPDDLARFRLIHTERRLSQWSTYLSAAGYECVDTQGGLRFLNSIHSFNAAINGLGVALGNRQSVLSYVQKGELVIPFELSVKLPQRPGYYFVCPPDNLKIKKVQIVRTWIKQLTNSTCYKTQ</sequence>
<evidence type="ECO:0000313" key="6">
    <source>
        <dbReference type="EMBL" id="TQV68015.1"/>
    </source>
</evidence>
<comment type="caution">
    <text evidence="6">The sequence shown here is derived from an EMBL/GenBank/DDBJ whole genome shotgun (WGS) entry which is preliminary data.</text>
</comment>
<organism evidence="6 7">
    <name type="scientific">Exilibacterium tricleocarpae</name>
    <dbReference type="NCBI Taxonomy" id="2591008"/>
    <lineage>
        <taxon>Bacteria</taxon>
        <taxon>Pseudomonadati</taxon>
        <taxon>Pseudomonadota</taxon>
        <taxon>Gammaproteobacteria</taxon>
        <taxon>Cellvibrionales</taxon>
        <taxon>Cellvibrionaceae</taxon>
        <taxon>Exilibacterium</taxon>
    </lineage>
</organism>
<evidence type="ECO:0000256" key="4">
    <source>
        <dbReference type="ARBA" id="ARBA00023163"/>
    </source>
</evidence>
<evidence type="ECO:0000256" key="3">
    <source>
        <dbReference type="ARBA" id="ARBA00023125"/>
    </source>
</evidence>
<reference evidence="6 7" key="1">
    <citation type="submission" date="2019-06" db="EMBL/GenBank/DDBJ databases">
        <title>Whole genome sequence for Cellvibrionaceae sp. R142.</title>
        <authorList>
            <person name="Wang G."/>
        </authorList>
    </citation>
    <scope>NUCLEOTIDE SEQUENCE [LARGE SCALE GENOMIC DNA]</scope>
    <source>
        <strain evidence="6 7">R142</strain>
    </source>
</reference>
<dbReference type="InterPro" id="IPR005119">
    <property type="entry name" value="LysR_subst-bd"/>
</dbReference>
<dbReference type="GO" id="GO:0003700">
    <property type="term" value="F:DNA-binding transcription factor activity"/>
    <property type="evidence" value="ECO:0007669"/>
    <property type="project" value="InterPro"/>
</dbReference>
<dbReference type="NCBIfam" id="NF008352">
    <property type="entry name" value="PRK11139.1"/>
    <property type="match status" value="1"/>
</dbReference>
<dbReference type="Gene3D" id="3.40.190.10">
    <property type="entry name" value="Periplasmic binding protein-like II"/>
    <property type="match status" value="2"/>
</dbReference>
<evidence type="ECO:0000313" key="7">
    <source>
        <dbReference type="Proteomes" id="UP000319732"/>
    </source>
</evidence>
<dbReference type="Gene3D" id="1.10.10.10">
    <property type="entry name" value="Winged helix-like DNA-binding domain superfamily/Winged helix DNA-binding domain"/>
    <property type="match status" value="1"/>
</dbReference>
<dbReference type="Pfam" id="PF03466">
    <property type="entry name" value="LysR_substrate"/>
    <property type="match status" value="1"/>
</dbReference>
<dbReference type="RefSeq" id="WP_142929609.1">
    <property type="nucleotide sequence ID" value="NZ_ML660108.1"/>
</dbReference>
<dbReference type="AlphaFoldDB" id="A0A545SSV4"/>
<evidence type="ECO:0000256" key="2">
    <source>
        <dbReference type="ARBA" id="ARBA00023015"/>
    </source>
</evidence>
<accession>A0A545SSV4</accession>
<dbReference type="OrthoDB" id="196624at2"/>
<dbReference type="PANTHER" id="PTHR30537">
    <property type="entry name" value="HTH-TYPE TRANSCRIPTIONAL REGULATOR"/>
    <property type="match status" value="1"/>
</dbReference>
<dbReference type="Proteomes" id="UP000319732">
    <property type="component" value="Unassembled WGS sequence"/>
</dbReference>
<proteinExistence type="inferred from homology"/>
<feature type="domain" description="HTH lysR-type" evidence="5">
    <location>
        <begin position="5"/>
        <end position="62"/>
    </location>
</feature>
<dbReference type="InterPro" id="IPR058163">
    <property type="entry name" value="LysR-type_TF_proteobact-type"/>
</dbReference>
<dbReference type="CDD" id="cd08432">
    <property type="entry name" value="PBP2_GcdR_TrpI_HvrB_AmpR_like"/>
    <property type="match status" value="1"/>
</dbReference>
<dbReference type="SUPFAM" id="SSF53850">
    <property type="entry name" value="Periplasmic binding protein-like II"/>
    <property type="match status" value="1"/>
</dbReference>
<dbReference type="EMBL" id="VHSG01000032">
    <property type="protein sequence ID" value="TQV68015.1"/>
    <property type="molecule type" value="Genomic_DNA"/>
</dbReference>
<dbReference type="SUPFAM" id="SSF46785">
    <property type="entry name" value="Winged helix' DNA-binding domain"/>
    <property type="match status" value="1"/>
</dbReference>
<comment type="similarity">
    <text evidence="1">Belongs to the LysR transcriptional regulatory family.</text>
</comment>
<dbReference type="Pfam" id="PF00126">
    <property type="entry name" value="HTH_1"/>
    <property type="match status" value="1"/>
</dbReference>
<dbReference type="PROSITE" id="PS50931">
    <property type="entry name" value="HTH_LYSR"/>
    <property type="match status" value="1"/>
</dbReference>
<keyword evidence="7" id="KW-1185">Reference proteome</keyword>
<dbReference type="InterPro" id="IPR036390">
    <property type="entry name" value="WH_DNA-bd_sf"/>
</dbReference>
<keyword evidence="3" id="KW-0238">DNA-binding</keyword>
<evidence type="ECO:0000259" key="5">
    <source>
        <dbReference type="PROSITE" id="PS50931"/>
    </source>
</evidence>
<dbReference type="InterPro" id="IPR036388">
    <property type="entry name" value="WH-like_DNA-bd_sf"/>
</dbReference>
<gene>
    <name evidence="6" type="primary">gcvA</name>
    <name evidence="6" type="ORF">FKG94_24585</name>
</gene>
<keyword evidence="4" id="KW-0804">Transcription</keyword>
<dbReference type="GO" id="GO:0043565">
    <property type="term" value="F:sequence-specific DNA binding"/>
    <property type="evidence" value="ECO:0007669"/>
    <property type="project" value="TreeGrafter"/>
</dbReference>
<dbReference type="GO" id="GO:0006351">
    <property type="term" value="P:DNA-templated transcription"/>
    <property type="evidence" value="ECO:0007669"/>
    <property type="project" value="TreeGrafter"/>
</dbReference>
<dbReference type="FunFam" id="1.10.10.10:FF:000038">
    <property type="entry name" value="Glycine cleavage system transcriptional activator"/>
    <property type="match status" value="1"/>
</dbReference>
<evidence type="ECO:0000256" key="1">
    <source>
        <dbReference type="ARBA" id="ARBA00009437"/>
    </source>
</evidence>
<name>A0A545SSV4_9GAMM</name>
<dbReference type="PANTHER" id="PTHR30537:SF26">
    <property type="entry name" value="GLYCINE CLEAVAGE SYSTEM TRANSCRIPTIONAL ACTIVATOR"/>
    <property type="match status" value="1"/>
</dbReference>